<dbReference type="GO" id="GO:0047280">
    <property type="term" value="F:nicotinamide phosphoribosyltransferase activity"/>
    <property type="evidence" value="ECO:0007669"/>
    <property type="project" value="UniProtKB-EC"/>
</dbReference>
<dbReference type="EC" id="2.4.2.12" evidence="6"/>
<dbReference type="Proteomes" id="UP000223906">
    <property type="component" value="Segment"/>
</dbReference>
<evidence type="ECO:0000256" key="7">
    <source>
        <dbReference type="ARBA" id="ARBA00035036"/>
    </source>
</evidence>
<proteinExistence type="inferred from homology"/>
<evidence type="ECO:0000313" key="12">
    <source>
        <dbReference type="Proteomes" id="UP000223906"/>
    </source>
</evidence>
<feature type="domain" description="Nicotinate/nicotinamide phosphoribosyltransferase" evidence="9">
    <location>
        <begin position="178"/>
        <end position="429"/>
    </location>
</feature>
<evidence type="ECO:0000256" key="5">
    <source>
        <dbReference type="ARBA" id="ARBA00035007"/>
    </source>
</evidence>
<reference evidence="11 12" key="1">
    <citation type="submission" date="2017-02" db="EMBL/GenBank/DDBJ databases">
        <title>The first characterized phage against a member of the ecologically important #sphingomonads reveals high dissimilarity against all other known phages.</title>
        <authorList>
            <person name="Nielsen T.K."/>
            <person name="Carstens A.B."/>
            <person name="Kot W."/>
            <person name="Lametsch R."/>
            <person name="Neve H."/>
            <person name="Hansen L.H."/>
        </authorList>
    </citation>
    <scope>NUCLEOTIDE SEQUENCE [LARGE SCALE GENOMIC DNA]</scope>
</reference>
<evidence type="ECO:0000256" key="8">
    <source>
        <dbReference type="ARBA" id="ARBA00047835"/>
    </source>
</evidence>
<dbReference type="Gene3D" id="3.20.20.70">
    <property type="entry name" value="Aldolase class I"/>
    <property type="match status" value="1"/>
</dbReference>
<dbReference type="NCBIfam" id="NF006629">
    <property type="entry name" value="PRK09198.1"/>
    <property type="match status" value="1"/>
</dbReference>
<evidence type="ECO:0000256" key="2">
    <source>
        <dbReference type="ARBA" id="ARBA00022642"/>
    </source>
</evidence>
<dbReference type="Pfam" id="PF04095">
    <property type="entry name" value="NAPRTase"/>
    <property type="match status" value="1"/>
</dbReference>
<sequence>MNFVTSIGLLMNQPIINTDTYKTTHWTFEHPEFERQYGYLEARKGGAFKEVQWFGFQYILSYFLSQRITHEMIDEAVAELAAHGVECHESMWRRVVDYFGGIPPLTIKALPEGIIVPQGTVLATVESTDPECAGLAVYFETLLMRVWYPTTIATRSMRWWRLIHEYLTVSGNPDTTDFKMVDFGARGAASTEAAAIGGMAHLLNFQVTDNLMGIRFAKHAYPMDAMPGFSIPATEHSVTTSWGAENEKAFFQHILKVHGRWGEDGPRNPVSVVIDTYDQDNAIRMWLTPEAEGGLLGELQRSNMQLVLRPDSGDPIINVVHILDLVGSLVGSTTNEKGYRVLPDFVRIIQGDGINEETLRRILQRVVYHKWSIDNLTFGSGGGLLVHAAERDTHRFAMKASEVIIGGEVREIQKTVKTDPTKASKKGRFAVVIREGKVVTISQDELGEDEDDLLDVVWDHGLMWPTGFTEVREMGARFRSLPAAA</sequence>
<evidence type="ECO:0000256" key="3">
    <source>
        <dbReference type="ARBA" id="ARBA00022676"/>
    </source>
</evidence>
<evidence type="ECO:0000259" key="10">
    <source>
        <dbReference type="Pfam" id="PF18127"/>
    </source>
</evidence>
<dbReference type="Pfam" id="PF18127">
    <property type="entry name" value="NAMPT_N"/>
    <property type="match status" value="1"/>
</dbReference>
<gene>
    <name evidence="11" type="ORF">LAV_00135</name>
</gene>
<evidence type="ECO:0000256" key="4">
    <source>
        <dbReference type="ARBA" id="ARBA00022679"/>
    </source>
</evidence>
<dbReference type="InterPro" id="IPR036068">
    <property type="entry name" value="Nicotinate_pribotase-like_C"/>
</dbReference>
<dbReference type="InterPro" id="IPR041529">
    <property type="entry name" value="DUF5598"/>
</dbReference>
<evidence type="ECO:0000313" key="11">
    <source>
        <dbReference type="EMBL" id="ARK07510.1"/>
    </source>
</evidence>
<comment type="catalytic activity">
    <reaction evidence="8">
        <text>beta-nicotinamide D-ribonucleotide + diphosphate = 5-phospho-alpha-D-ribose 1-diphosphate + nicotinamide + H(+)</text>
        <dbReference type="Rhea" id="RHEA:16149"/>
        <dbReference type="ChEBI" id="CHEBI:14649"/>
        <dbReference type="ChEBI" id="CHEBI:15378"/>
        <dbReference type="ChEBI" id="CHEBI:17154"/>
        <dbReference type="ChEBI" id="CHEBI:33019"/>
        <dbReference type="ChEBI" id="CHEBI:58017"/>
        <dbReference type="EC" id="2.4.2.12"/>
    </reaction>
    <physiologicalReaction direction="right-to-left" evidence="8">
        <dbReference type="Rhea" id="RHEA:16151"/>
    </physiologicalReaction>
</comment>
<keyword evidence="2" id="KW-0662">Pyridine nucleotide biosynthesis</keyword>
<feature type="domain" description="Nicotinamide phosphoribosyltransferase N-terminal" evidence="10">
    <location>
        <begin position="15"/>
        <end position="107"/>
    </location>
</feature>
<organism evidence="11 12">
    <name type="scientific">Sphingobium phage Lacusarx</name>
    <dbReference type="NCBI Taxonomy" id="1980139"/>
    <lineage>
        <taxon>Viruses</taxon>
        <taxon>Duplodnaviria</taxon>
        <taxon>Heunggongvirae</taxon>
        <taxon>Uroviricota</taxon>
        <taxon>Caudoviricetes</taxon>
        <taxon>Lacusarxvirus</taxon>
        <taxon>Lacusarxvirus lacusarx</taxon>
    </lineage>
</organism>
<comment type="pathway">
    <text evidence="5">Cofactor biosynthesis; NAD(+) biosynthesis; nicotinamide D-ribonucleotide from 5-phospho-alpha-D-ribose 1-diphosphate and nicotinamide: step 1/1.</text>
</comment>
<name>A0A1W6DWX3_9CAUD</name>
<keyword evidence="3 11" id="KW-0328">Glycosyltransferase</keyword>
<dbReference type="GO" id="GO:0009435">
    <property type="term" value="P:NAD+ biosynthetic process"/>
    <property type="evidence" value="ECO:0007669"/>
    <property type="project" value="InterPro"/>
</dbReference>
<dbReference type="InterPro" id="IPR013785">
    <property type="entry name" value="Aldolase_TIM"/>
</dbReference>
<comment type="similarity">
    <text evidence="1">Belongs to the NAPRTase family.</text>
</comment>
<protein>
    <recommendedName>
        <fullName evidence="7">Nicotinamide phosphoribosyltransferase</fullName>
        <ecNumber evidence="6">2.4.2.12</ecNumber>
    </recommendedName>
</protein>
<dbReference type="InterPro" id="IPR041525">
    <property type="entry name" value="N/Namide_PRibTrfase"/>
</dbReference>
<dbReference type="PANTHER" id="PTHR43816">
    <property type="entry name" value="NICOTINAMIDE PHOSPHORIBOSYLTRANSFERASE"/>
    <property type="match status" value="1"/>
</dbReference>
<evidence type="ECO:0000256" key="6">
    <source>
        <dbReference type="ARBA" id="ARBA00035024"/>
    </source>
</evidence>
<keyword evidence="12" id="KW-1185">Reference proteome</keyword>
<evidence type="ECO:0000256" key="1">
    <source>
        <dbReference type="ARBA" id="ARBA00010897"/>
    </source>
</evidence>
<dbReference type="PIRSF" id="PIRSF005943">
    <property type="entry name" value="NMPRT"/>
    <property type="match status" value="1"/>
</dbReference>
<keyword evidence="4 11" id="KW-0808">Transferase</keyword>
<dbReference type="PANTHER" id="PTHR43816:SF1">
    <property type="entry name" value="NICOTINAMIDE PHOSPHORIBOSYLTRANSFERASE"/>
    <property type="match status" value="1"/>
</dbReference>
<dbReference type="InterPro" id="IPR016471">
    <property type="entry name" value="Nicotinamide_PRibTrfase"/>
</dbReference>
<evidence type="ECO:0000259" key="9">
    <source>
        <dbReference type="Pfam" id="PF04095"/>
    </source>
</evidence>
<dbReference type="EMBL" id="KY629563">
    <property type="protein sequence ID" value="ARK07510.1"/>
    <property type="molecule type" value="Genomic_DNA"/>
</dbReference>
<accession>A0A1W6DWX3</accession>
<dbReference type="OrthoDB" id="5829at10239"/>
<dbReference type="SUPFAM" id="SSF51690">
    <property type="entry name" value="Nicotinate/Quinolinate PRTase C-terminal domain-like"/>
    <property type="match status" value="1"/>
</dbReference>